<feature type="non-terminal residue" evidence="1">
    <location>
        <position position="1"/>
    </location>
</feature>
<accession>A0A699JDH9</accession>
<dbReference type="EMBL" id="BKCJ010396049">
    <property type="protein sequence ID" value="GFA27190.1"/>
    <property type="molecule type" value="Genomic_DNA"/>
</dbReference>
<sequence length="209" mass="23805">LNVSYLIFGFILEDRRANNGECSVTQRLRDDLIEENLRSSYRLSLHTDRILEEILFASVKSEPEDEKEESIHEGLDLLILLAYTRHDLLMDDNLYECLMGIAGKENVEGETVSKATDLVLVLAERGERSDDEWELDLGNSLRCLYIGYCEGYGVNEDESEAYDIGRDGLVRVARVYDEVGMLAQAEMGYSFRIWVSRFLRATPSSDGDI</sequence>
<gene>
    <name evidence="1" type="ORF">Tci_599162</name>
</gene>
<comment type="caution">
    <text evidence="1">The sequence shown here is derived from an EMBL/GenBank/DDBJ whole genome shotgun (WGS) entry which is preliminary data.</text>
</comment>
<name>A0A699JDH9_TANCI</name>
<evidence type="ECO:0000313" key="1">
    <source>
        <dbReference type="EMBL" id="GFA27190.1"/>
    </source>
</evidence>
<proteinExistence type="predicted"/>
<reference evidence="1" key="1">
    <citation type="journal article" date="2019" name="Sci. Rep.">
        <title>Draft genome of Tanacetum cinerariifolium, the natural source of mosquito coil.</title>
        <authorList>
            <person name="Yamashiro T."/>
            <person name="Shiraishi A."/>
            <person name="Satake H."/>
            <person name="Nakayama K."/>
        </authorList>
    </citation>
    <scope>NUCLEOTIDE SEQUENCE</scope>
</reference>
<organism evidence="1">
    <name type="scientific">Tanacetum cinerariifolium</name>
    <name type="common">Dalmatian daisy</name>
    <name type="synonym">Chrysanthemum cinerariifolium</name>
    <dbReference type="NCBI Taxonomy" id="118510"/>
    <lineage>
        <taxon>Eukaryota</taxon>
        <taxon>Viridiplantae</taxon>
        <taxon>Streptophyta</taxon>
        <taxon>Embryophyta</taxon>
        <taxon>Tracheophyta</taxon>
        <taxon>Spermatophyta</taxon>
        <taxon>Magnoliopsida</taxon>
        <taxon>eudicotyledons</taxon>
        <taxon>Gunneridae</taxon>
        <taxon>Pentapetalae</taxon>
        <taxon>asterids</taxon>
        <taxon>campanulids</taxon>
        <taxon>Asterales</taxon>
        <taxon>Asteraceae</taxon>
        <taxon>Asteroideae</taxon>
        <taxon>Anthemideae</taxon>
        <taxon>Anthemidinae</taxon>
        <taxon>Tanacetum</taxon>
    </lineage>
</organism>
<dbReference type="AlphaFoldDB" id="A0A699JDH9"/>
<protein>
    <submittedName>
        <fullName evidence="1">Uncharacterized protein</fullName>
    </submittedName>
</protein>